<dbReference type="Proteomes" id="UP001059617">
    <property type="component" value="Chromosome"/>
</dbReference>
<evidence type="ECO:0000313" key="1">
    <source>
        <dbReference type="EMBL" id="UWP82341.1"/>
    </source>
</evidence>
<evidence type="ECO:0000313" key="2">
    <source>
        <dbReference type="Proteomes" id="UP001059617"/>
    </source>
</evidence>
<reference evidence="1" key="2">
    <citation type="submission" date="2022-09" db="EMBL/GenBank/DDBJ databases">
        <title>Biosynthetic gene clusters of Dactylosporangioum fulvum.</title>
        <authorList>
            <person name="Caradec T."/>
        </authorList>
    </citation>
    <scope>NUCLEOTIDE SEQUENCE</scope>
    <source>
        <strain evidence="1">NRRL B-16292</strain>
    </source>
</reference>
<gene>
    <name evidence="1" type="ORF">Dfulv_46050</name>
</gene>
<protein>
    <submittedName>
        <fullName evidence="1">Uncharacterized protein</fullName>
    </submittedName>
</protein>
<name>A0ABY5VZ01_9ACTN</name>
<dbReference type="RefSeq" id="WP_259860113.1">
    <property type="nucleotide sequence ID" value="NZ_BAAAST010000033.1"/>
</dbReference>
<proteinExistence type="predicted"/>
<sequence length="45" mass="4680">MGLGRDGEAADACRRAIELSGNAAEQRFLAGRTRPGPPGRTPGDQ</sequence>
<reference evidence="1" key="1">
    <citation type="submission" date="2021-04" db="EMBL/GenBank/DDBJ databases">
        <authorList>
            <person name="Hartkoorn R.C."/>
            <person name="Beaudoing E."/>
            <person name="Hot D."/>
        </authorList>
    </citation>
    <scope>NUCLEOTIDE SEQUENCE</scope>
    <source>
        <strain evidence="1">NRRL B-16292</strain>
    </source>
</reference>
<organism evidence="1 2">
    <name type="scientific">Dactylosporangium fulvum</name>
    <dbReference type="NCBI Taxonomy" id="53359"/>
    <lineage>
        <taxon>Bacteria</taxon>
        <taxon>Bacillati</taxon>
        <taxon>Actinomycetota</taxon>
        <taxon>Actinomycetes</taxon>
        <taxon>Micromonosporales</taxon>
        <taxon>Micromonosporaceae</taxon>
        <taxon>Dactylosporangium</taxon>
    </lineage>
</organism>
<dbReference type="EMBL" id="CP073720">
    <property type="protein sequence ID" value="UWP82341.1"/>
    <property type="molecule type" value="Genomic_DNA"/>
</dbReference>
<keyword evidence="2" id="KW-1185">Reference proteome</keyword>
<accession>A0ABY5VZ01</accession>